<dbReference type="AlphaFoldDB" id="A0A1M5ICG2"/>
<evidence type="ECO:0000313" key="2">
    <source>
        <dbReference type="EMBL" id="SHG25996.1"/>
    </source>
</evidence>
<evidence type="ECO:0008006" key="4">
    <source>
        <dbReference type="Google" id="ProtNLM"/>
    </source>
</evidence>
<dbReference type="InterPro" id="IPR021558">
    <property type="entry name" value="MazE-like"/>
</dbReference>
<protein>
    <recommendedName>
        <fullName evidence="4">DUF3018 domain-containing protein</fullName>
    </recommendedName>
</protein>
<name>A0A1M5ICG2_9BRAD</name>
<feature type="compositionally biased region" description="Basic residues" evidence="1">
    <location>
        <begin position="1"/>
        <end position="10"/>
    </location>
</feature>
<sequence>MATTPKKAKPRSPQQRMAARRERLRAQGLRPVQHWVPDLRNPKVRADLRRQAKLMARHPENDAIDAWIEAAYDWSDWK</sequence>
<evidence type="ECO:0000313" key="3">
    <source>
        <dbReference type="Proteomes" id="UP000190675"/>
    </source>
</evidence>
<dbReference type="OrthoDB" id="3734119at2"/>
<dbReference type="EMBL" id="LT670818">
    <property type="protein sequence ID" value="SHG25996.1"/>
    <property type="molecule type" value="Genomic_DNA"/>
</dbReference>
<proteinExistence type="predicted"/>
<evidence type="ECO:0000256" key="1">
    <source>
        <dbReference type="SAM" id="MobiDB-lite"/>
    </source>
</evidence>
<reference evidence="2 3" key="1">
    <citation type="submission" date="2016-11" db="EMBL/GenBank/DDBJ databases">
        <authorList>
            <person name="Jaros S."/>
            <person name="Januszkiewicz K."/>
            <person name="Wedrychowicz H."/>
        </authorList>
    </citation>
    <scope>NUCLEOTIDE SEQUENCE [LARGE SCALE GENOMIC DNA]</scope>
    <source>
        <strain evidence="2 3">GAS242</strain>
    </source>
</reference>
<gene>
    <name evidence="2" type="ORF">SAMN05444169_1475</name>
</gene>
<accession>A0A1M5ICG2</accession>
<dbReference type="Pfam" id="PF11455">
    <property type="entry name" value="MazE-like"/>
    <property type="match status" value="1"/>
</dbReference>
<feature type="region of interest" description="Disordered" evidence="1">
    <location>
        <begin position="1"/>
        <end position="22"/>
    </location>
</feature>
<dbReference type="Proteomes" id="UP000190675">
    <property type="component" value="Chromosome I"/>
</dbReference>
<organism evidence="2 3">
    <name type="scientific">Bradyrhizobium erythrophlei</name>
    <dbReference type="NCBI Taxonomy" id="1437360"/>
    <lineage>
        <taxon>Bacteria</taxon>
        <taxon>Pseudomonadati</taxon>
        <taxon>Pseudomonadota</taxon>
        <taxon>Alphaproteobacteria</taxon>
        <taxon>Hyphomicrobiales</taxon>
        <taxon>Nitrobacteraceae</taxon>
        <taxon>Bradyrhizobium</taxon>
    </lineage>
</organism>